<dbReference type="RefSeq" id="WP_091081717.1">
    <property type="nucleotide sequence ID" value="NZ_FOHX01000004.1"/>
</dbReference>
<evidence type="ECO:0000256" key="1">
    <source>
        <dbReference type="ARBA" id="ARBA00010148"/>
    </source>
</evidence>
<evidence type="ECO:0000313" key="5">
    <source>
        <dbReference type="Proteomes" id="UP000199361"/>
    </source>
</evidence>
<reference evidence="4 5" key="1">
    <citation type="submission" date="2016-10" db="EMBL/GenBank/DDBJ databases">
        <authorList>
            <person name="de Groot N.N."/>
        </authorList>
    </citation>
    <scope>NUCLEOTIDE SEQUENCE [LARGE SCALE GENOMIC DNA]</scope>
    <source>
        <strain evidence="4 5">CGMCC 4.5598</strain>
    </source>
</reference>
<name>A0A1I0I2C9_9ACTN</name>
<comment type="similarity">
    <text evidence="1">Belongs to the V-ATPase F subunit family.</text>
</comment>
<dbReference type="AlphaFoldDB" id="A0A1I0I2C9"/>
<dbReference type="InterPro" id="IPR036906">
    <property type="entry name" value="ATPase_V1_fsu_sf"/>
</dbReference>
<dbReference type="InterPro" id="IPR008218">
    <property type="entry name" value="ATPase_V1-cplx_f_g_su"/>
</dbReference>
<keyword evidence="5" id="KW-1185">Reference proteome</keyword>
<dbReference type="OrthoDB" id="4246289at2"/>
<dbReference type="GO" id="GO:0046961">
    <property type="term" value="F:proton-transporting ATPase activity, rotational mechanism"/>
    <property type="evidence" value="ECO:0007669"/>
    <property type="project" value="InterPro"/>
</dbReference>
<dbReference type="Proteomes" id="UP000199361">
    <property type="component" value="Unassembled WGS sequence"/>
</dbReference>
<gene>
    <name evidence="4" type="ORF">SAMN05421811_104604</name>
</gene>
<sequence length="70" mass="7137">MATVAVIGETARVTGFRLAGAVVRPADTRVAARAAWDSLGDDVAVVFLTPEAAEAVGESAGERLTVVMPP</sequence>
<organism evidence="4 5">
    <name type="scientific">Nonomuraea wenchangensis</name>
    <dbReference type="NCBI Taxonomy" id="568860"/>
    <lineage>
        <taxon>Bacteria</taxon>
        <taxon>Bacillati</taxon>
        <taxon>Actinomycetota</taxon>
        <taxon>Actinomycetes</taxon>
        <taxon>Streptosporangiales</taxon>
        <taxon>Streptosporangiaceae</taxon>
        <taxon>Nonomuraea</taxon>
    </lineage>
</organism>
<evidence type="ECO:0000256" key="2">
    <source>
        <dbReference type="ARBA" id="ARBA00022448"/>
    </source>
</evidence>
<keyword evidence="2" id="KW-0813">Transport</keyword>
<evidence type="ECO:0000256" key="3">
    <source>
        <dbReference type="ARBA" id="ARBA00023065"/>
    </source>
</evidence>
<keyword evidence="3" id="KW-0406">Ion transport</keyword>
<accession>A0A1I0I2C9</accession>
<dbReference type="Gene3D" id="3.40.50.10580">
    <property type="entry name" value="ATPase, V1 complex, subunit F"/>
    <property type="match status" value="1"/>
</dbReference>
<evidence type="ECO:0000313" key="4">
    <source>
        <dbReference type="EMBL" id="SET89906.1"/>
    </source>
</evidence>
<proteinExistence type="inferred from homology"/>
<dbReference type="STRING" id="568860.SAMN05421811_104604"/>
<protein>
    <submittedName>
        <fullName evidence="4">ATP synthase F subunit</fullName>
    </submittedName>
</protein>
<dbReference type="EMBL" id="FOHX01000004">
    <property type="protein sequence ID" value="SET89906.1"/>
    <property type="molecule type" value="Genomic_DNA"/>
</dbReference>
<dbReference type="SUPFAM" id="SSF159468">
    <property type="entry name" value="AtpF-like"/>
    <property type="match status" value="1"/>
</dbReference>
<dbReference type="Pfam" id="PF01990">
    <property type="entry name" value="ATP-synt_F"/>
    <property type="match status" value="1"/>
</dbReference>